<reference evidence="2 3" key="2">
    <citation type="submission" date="2024-02" db="EMBL/GenBank/DDBJ databases">
        <title>The Genome Sequence of Enterococcus diestrammenae JM9A.</title>
        <authorList>
            <person name="Earl A."/>
            <person name="Manson A."/>
            <person name="Gilmore M."/>
            <person name="Sanders J."/>
            <person name="Shea T."/>
            <person name="Howe W."/>
            <person name="Livny J."/>
            <person name="Cuomo C."/>
            <person name="Neafsey D."/>
            <person name="Birren B."/>
        </authorList>
    </citation>
    <scope>NUCLEOTIDE SEQUENCE [LARGE SCALE GENOMIC DNA]</scope>
    <source>
        <strain evidence="2 3">JM9A</strain>
    </source>
</reference>
<dbReference type="InterPro" id="IPR016181">
    <property type="entry name" value="Acyl_CoA_acyltransferase"/>
</dbReference>
<dbReference type="EMBL" id="MAEI02000001">
    <property type="protein sequence ID" value="MEO1781757.1"/>
    <property type="molecule type" value="Genomic_DNA"/>
</dbReference>
<sequence>MLIRTAVQTLDEISDLFPVVEEIWREVFTPMIGPEQVDYMLIHYQSISVIEKEIAAGAHYFGLWWQGELVGYTAYELKDDRILYISKLYIKQAYREKGLMAEIFKWYDDLAQTWQRKQQLRVNQANRNAIAVYQHRGFTIVKEQRVAIGEGFVMTDYVLEK</sequence>
<feature type="domain" description="N-acetyltransferase" evidence="1">
    <location>
        <begin position="1"/>
        <end position="159"/>
    </location>
</feature>
<comment type="caution">
    <text evidence="2">The sequence shown here is derived from an EMBL/GenBank/DDBJ whole genome shotgun (WGS) entry which is preliminary data.</text>
</comment>
<dbReference type="RefSeq" id="WP_161868471.1">
    <property type="nucleotide sequence ID" value="NZ_MAEI02000001.1"/>
</dbReference>
<dbReference type="InterPro" id="IPR000182">
    <property type="entry name" value="GNAT_dom"/>
</dbReference>
<evidence type="ECO:0000313" key="3">
    <source>
        <dbReference type="Proteomes" id="UP001429357"/>
    </source>
</evidence>
<dbReference type="Proteomes" id="UP001429357">
    <property type="component" value="Unassembled WGS sequence"/>
</dbReference>
<keyword evidence="3" id="KW-1185">Reference proteome</keyword>
<protein>
    <recommendedName>
        <fullName evidence="1">N-acetyltransferase domain-containing protein</fullName>
    </recommendedName>
</protein>
<dbReference type="Pfam" id="PF13673">
    <property type="entry name" value="Acetyltransf_10"/>
    <property type="match status" value="1"/>
</dbReference>
<dbReference type="SUPFAM" id="SSF55729">
    <property type="entry name" value="Acyl-CoA N-acyltransferases (Nat)"/>
    <property type="match status" value="1"/>
</dbReference>
<name>A0ABV0F3Y5_9ENTE</name>
<dbReference type="PROSITE" id="PS51186">
    <property type="entry name" value="GNAT"/>
    <property type="match status" value="1"/>
</dbReference>
<reference evidence="3" key="1">
    <citation type="submission" date="2016-06" db="EMBL/GenBank/DDBJ databases">
        <title>Four novel species of enterococci isolated from chicken manure.</title>
        <authorList>
            <person name="Van Tyne D."/>
        </authorList>
    </citation>
    <scope>NUCLEOTIDE SEQUENCE [LARGE SCALE GENOMIC DNA]</scope>
    <source>
        <strain evidence="3">JM9A</strain>
    </source>
</reference>
<gene>
    <name evidence="2" type="ORF">BAU18_001345</name>
</gene>
<accession>A0ABV0F3Y5</accession>
<evidence type="ECO:0000313" key="2">
    <source>
        <dbReference type="EMBL" id="MEO1781757.1"/>
    </source>
</evidence>
<organism evidence="2 3">
    <name type="scientific">Enterococcus diestrammenae</name>
    <dbReference type="NCBI Taxonomy" id="1155073"/>
    <lineage>
        <taxon>Bacteria</taxon>
        <taxon>Bacillati</taxon>
        <taxon>Bacillota</taxon>
        <taxon>Bacilli</taxon>
        <taxon>Lactobacillales</taxon>
        <taxon>Enterococcaceae</taxon>
        <taxon>Enterococcus</taxon>
    </lineage>
</organism>
<proteinExistence type="predicted"/>
<dbReference type="Gene3D" id="3.40.630.30">
    <property type="match status" value="1"/>
</dbReference>
<evidence type="ECO:0000259" key="1">
    <source>
        <dbReference type="PROSITE" id="PS51186"/>
    </source>
</evidence>
<dbReference type="CDD" id="cd04301">
    <property type="entry name" value="NAT_SF"/>
    <property type="match status" value="1"/>
</dbReference>